<dbReference type="EMBL" id="BARU01005304">
    <property type="protein sequence ID" value="GAH34383.1"/>
    <property type="molecule type" value="Genomic_DNA"/>
</dbReference>
<protein>
    <submittedName>
        <fullName evidence="1">Uncharacterized protein</fullName>
    </submittedName>
</protein>
<reference evidence="1" key="1">
    <citation type="journal article" date="2014" name="Front. Microbiol.">
        <title>High frequency of phylogenetically diverse reductive dehalogenase-homologous genes in deep subseafloor sedimentary metagenomes.</title>
        <authorList>
            <person name="Kawai M."/>
            <person name="Futagami T."/>
            <person name="Toyoda A."/>
            <person name="Takaki Y."/>
            <person name="Nishi S."/>
            <person name="Hori S."/>
            <person name="Arai W."/>
            <person name="Tsubouchi T."/>
            <person name="Morono Y."/>
            <person name="Uchiyama I."/>
            <person name="Ito T."/>
            <person name="Fujiyama A."/>
            <person name="Inagaki F."/>
            <person name="Takami H."/>
        </authorList>
    </citation>
    <scope>NUCLEOTIDE SEQUENCE</scope>
    <source>
        <strain evidence="1">Expedition CK06-06</strain>
    </source>
</reference>
<gene>
    <name evidence="1" type="ORF">S03H2_10296</name>
</gene>
<name>X1GMZ4_9ZZZZ</name>
<comment type="caution">
    <text evidence="1">The sequence shown here is derived from an EMBL/GenBank/DDBJ whole genome shotgun (WGS) entry which is preliminary data.</text>
</comment>
<dbReference type="AlphaFoldDB" id="X1GMZ4"/>
<organism evidence="1">
    <name type="scientific">marine sediment metagenome</name>
    <dbReference type="NCBI Taxonomy" id="412755"/>
    <lineage>
        <taxon>unclassified sequences</taxon>
        <taxon>metagenomes</taxon>
        <taxon>ecological metagenomes</taxon>
    </lineage>
</organism>
<proteinExistence type="predicted"/>
<accession>X1GMZ4</accession>
<sequence length="241" mass="26165">TMIVKGRQDLTHSVRIPGEDASKEMRLEFLADLQKKVPDLAYVGEGADMSNLYDRMGRPKEASEYALGDIPEALQPQFVNIGKKAHEMGLSDAQLKGLTETILTDFNSSMDIQAATMKTSKQEVASLYGDALADKLKDASSFAKLLGFDDNFSGAIGDGVMGLDNMKAFDKLMDGFESPGPRIGHETGGELTNLTPAQAEEQLSLMQNNKEHAFNNPADPLHAQAKAKFVELVRSAEVGKK</sequence>
<evidence type="ECO:0000313" key="1">
    <source>
        <dbReference type="EMBL" id="GAH34383.1"/>
    </source>
</evidence>
<feature type="non-terminal residue" evidence="1">
    <location>
        <position position="1"/>
    </location>
</feature>